<name>A0A9P8ARQ2_9AGAR</name>
<dbReference type="InterPro" id="IPR007867">
    <property type="entry name" value="GMC_OxRtase_C"/>
</dbReference>
<gene>
    <name evidence="7" type="ORF">BT62DRAFT_1007182</name>
</gene>
<keyword evidence="3" id="KW-0285">Flavoprotein</keyword>
<dbReference type="Pfam" id="PF05199">
    <property type="entry name" value="GMC_oxred_C"/>
    <property type="match status" value="1"/>
</dbReference>
<dbReference type="Gene3D" id="3.50.50.60">
    <property type="entry name" value="FAD/NAD(P)-binding domain"/>
    <property type="match status" value="2"/>
</dbReference>
<dbReference type="PANTHER" id="PTHR11552">
    <property type="entry name" value="GLUCOSE-METHANOL-CHOLINE GMC OXIDOREDUCTASE"/>
    <property type="match status" value="1"/>
</dbReference>
<evidence type="ECO:0000256" key="1">
    <source>
        <dbReference type="ARBA" id="ARBA00001974"/>
    </source>
</evidence>
<comment type="cofactor">
    <cofactor evidence="1">
        <name>FAD</name>
        <dbReference type="ChEBI" id="CHEBI:57692"/>
    </cofactor>
</comment>
<dbReference type="GO" id="GO:0050660">
    <property type="term" value="F:flavin adenine dinucleotide binding"/>
    <property type="evidence" value="ECO:0007669"/>
    <property type="project" value="InterPro"/>
</dbReference>
<dbReference type="InterPro" id="IPR012132">
    <property type="entry name" value="GMC_OxRdtase"/>
</dbReference>
<keyword evidence="4" id="KW-0274">FAD</keyword>
<dbReference type="GeneID" id="66099605"/>
<dbReference type="SUPFAM" id="SSF54373">
    <property type="entry name" value="FAD-linked reductases, C-terminal domain"/>
    <property type="match status" value="1"/>
</dbReference>
<evidence type="ECO:0000313" key="7">
    <source>
        <dbReference type="EMBL" id="KAG7445429.1"/>
    </source>
</evidence>
<dbReference type="PROSITE" id="PS00624">
    <property type="entry name" value="GMC_OXRED_2"/>
    <property type="match status" value="1"/>
</dbReference>
<dbReference type="InterPro" id="IPR036188">
    <property type="entry name" value="FAD/NAD-bd_sf"/>
</dbReference>
<protein>
    <recommendedName>
        <fullName evidence="6">Glucose-methanol-choline oxidoreductase N-terminal domain-containing protein</fullName>
    </recommendedName>
</protein>
<sequence length="755" mass="82160">MGVSQSKGKSTNVGSFATEVKSSASIGDAGNWKAYDYVVVGGGIAGCVLASRLSENSNVSILLVEAGKSHEGDLLTSIPLAFSKIFKTDSDWDYETTPQDALGKRAIYWPRGKILGGTSSINCSIYHRCARDDFHERNRLGASGWSYRDLLPYFLKAESYTPDRRYLNVKAEDHGTSGPWKTGPQHSPPVAIHEVLLKTCEAMKLPHISDTSSESGTLGSTEFISCIDQNGRRSSSATAYLTPSVLSRPNLTVITRVMVEKILFDTPAAQNPRAIGIELSKRPGGPRFRVRASHEVILCAGAVGTPQILQLSGVGPREDLQKLNIPVIKDHPAVGRHLLDSSSALKHPESDLGLWPMAGVSFPGGIFVRSDDPSLPFYSESQSGAPVKDNTSGPNAPDLEIIWMPLLVLENGTKRPPRGVTGISMGAMVMQPSSEGSISLKTASVWDKPIINPNYLADENDMNVRMNFRQRDGDLAPCSSLSLSTSTLGVVDANLKAHGIEGLLVVDASVFQNQVSGHPCAVVVAIAEKAADIIKTARIMKTCGILTNSSELGAEQGNPTFLPPFLFYLRLLNHLIFTLGPRMCLSANTLLYHIKVRSTSHPNHRKLIPSSIMVNLKDAVTITEEFCSFRSPPPLAEGYLRRSPRVVVGERYFNGVVLKAFSYWLPRPILSPDLHGKREHAQGAKHPLFIPHHSSETLESPQSTTAQPPKMPTKNDEYSFEVVPPTPTSEGTGCHENNCDCSECRSMYEKEKSPK</sequence>
<dbReference type="OrthoDB" id="269227at2759"/>
<dbReference type="Proteomes" id="UP000812287">
    <property type="component" value="Unassembled WGS sequence"/>
</dbReference>
<keyword evidence="8" id="KW-1185">Reference proteome</keyword>
<dbReference type="SUPFAM" id="SSF51905">
    <property type="entry name" value="FAD/NAD(P)-binding domain"/>
    <property type="match status" value="1"/>
</dbReference>
<organism evidence="7 8">
    <name type="scientific">Guyanagaster necrorhizus</name>
    <dbReference type="NCBI Taxonomy" id="856835"/>
    <lineage>
        <taxon>Eukaryota</taxon>
        <taxon>Fungi</taxon>
        <taxon>Dikarya</taxon>
        <taxon>Basidiomycota</taxon>
        <taxon>Agaricomycotina</taxon>
        <taxon>Agaricomycetes</taxon>
        <taxon>Agaricomycetidae</taxon>
        <taxon>Agaricales</taxon>
        <taxon>Marasmiineae</taxon>
        <taxon>Physalacriaceae</taxon>
        <taxon>Guyanagaster</taxon>
    </lineage>
</organism>
<dbReference type="Gene3D" id="3.30.560.10">
    <property type="entry name" value="Glucose Oxidase, domain 3"/>
    <property type="match status" value="2"/>
</dbReference>
<evidence type="ECO:0000313" key="8">
    <source>
        <dbReference type="Proteomes" id="UP000812287"/>
    </source>
</evidence>
<evidence type="ECO:0000256" key="2">
    <source>
        <dbReference type="ARBA" id="ARBA00010790"/>
    </source>
</evidence>
<dbReference type="PANTHER" id="PTHR11552:SF147">
    <property type="entry name" value="CHOLINE DEHYDROGENASE, MITOCHONDRIAL"/>
    <property type="match status" value="1"/>
</dbReference>
<dbReference type="RefSeq" id="XP_043038929.1">
    <property type="nucleotide sequence ID" value="XM_043177318.1"/>
</dbReference>
<feature type="domain" description="Glucose-methanol-choline oxidoreductase N-terminal" evidence="6">
    <location>
        <begin position="301"/>
        <end position="315"/>
    </location>
</feature>
<dbReference type="Pfam" id="PF00732">
    <property type="entry name" value="GMC_oxred_N"/>
    <property type="match status" value="1"/>
</dbReference>
<comment type="caution">
    <text evidence="7">The sequence shown here is derived from an EMBL/GenBank/DDBJ whole genome shotgun (WGS) entry which is preliminary data.</text>
</comment>
<evidence type="ECO:0000256" key="4">
    <source>
        <dbReference type="ARBA" id="ARBA00022827"/>
    </source>
</evidence>
<dbReference type="EMBL" id="MU250537">
    <property type="protein sequence ID" value="KAG7445429.1"/>
    <property type="molecule type" value="Genomic_DNA"/>
</dbReference>
<evidence type="ECO:0000259" key="6">
    <source>
        <dbReference type="PROSITE" id="PS00624"/>
    </source>
</evidence>
<reference evidence="7" key="1">
    <citation type="submission" date="2020-11" db="EMBL/GenBank/DDBJ databases">
        <title>Adaptations for nitrogen fixation in a non-lichenized fungal sporocarp promotes dispersal by wood-feeding termites.</title>
        <authorList>
            <consortium name="DOE Joint Genome Institute"/>
            <person name="Koch R.A."/>
            <person name="Yoon G."/>
            <person name="Arayal U."/>
            <person name="Lail K."/>
            <person name="Amirebrahimi M."/>
            <person name="Labutti K."/>
            <person name="Lipzen A."/>
            <person name="Riley R."/>
            <person name="Barry K."/>
            <person name="Henrissat B."/>
            <person name="Grigoriev I.V."/>
            <person name="Herr J.R."/>
            <person name="Aime M.C."/>
        </authorList>
    </citation>
    <scope>NUCLEOTIDE SEQUENCE</scope>
    <source>
        <strain evidence="7">MCA 3950</strain>
    </source>
</reference>
<feature type="compositionally biased region" description="Polar residues" evidence="5">
    <location>
        <begin position="697"/>
        <end position="707"/>
    </location>
</feature>
<evidence type="ECO:0000256" key="3">
    <source>
        <dbReference type="ARBA" id="ARBA00022630"/>
    </source>
</evidence>
<comment type="similarity">
    <text evidence="2">Belongs to the GMC oxidoreductase family.</text>
</comment>
<accession>A0A9P8ARQ2</accession>
<evidence type="ECO:0000256" key="5">
    <source>
        <dbReference type="SAM" id="MobiDB-lite"/>
    </source>
</evidence>
<dbReference type="AlphaFoldDB" id="A0A9P8ARQ2"/>
<dbReference type="InterPro" id="IPR000172">
    <property type="entry name" value="GMC_OxRdtase_N"/>
</dbReference>
<proteinExistence type="inferred from homology"/>
<feature type="region of interest" description="Disordered" evidence="5">
    <location>
        <begin position="694"/>
        <end position="736"/>
    </location>
</feature>
<dbReference type="GO" id="GO:0016614">
    <property type="term" value="F:oxidoreductase activity, acting on CH-OH group of donors"/>
    <property type="evidence" value="ECO:0007669"/>
    <property type="project" value="InterPro"/>
</dbReference>